<feature type="non-terminal residue" evidence="2">
    <location>
        <position position="1"/>
    </location>
</feature>
<evidence type="ECO:0000256" key="1">
    <source>
        <dbReference type="SAM" id="MobiDB-lite"/>
    </source>
</evidence>
<evidence type="ECO:0000313" key="2">
    <source>
        <dbReference type="EMBL" id="KAL0178668.1"/>
    </source>
</evidence>
<accession>A0ABD0PZ07</accession>
<feature type="region of interest" description="Disordered" evidence="1">
    <location>
        <begin position="1"/>
        <end position="61"/>
    </location>
</feature>
<name>A0ABD0PZ07_CIRMR</name>
<proteinExistence type="predicted"/>
<dbReference type="Proteomes" id="UP001529510">
    <property type="component" value="Unassembled WGS sequence"/>
</dbReference>
<organism evidence="2 3">
    <name type="scientific">Cirrhinus mrigala</name>
    <name type="common">Mrigala</name>
    <dbReference type="NCBI Taxonomy" id="683832"/>
    <lineage>
        <taxon>Eukaryota</taxon>
        <taxon>Metazoa</taxon>
        <taxon>Chordata</taxon>
        <taxon>Craniata</taxon>
        <taxon>Vertebrata</taxon>
        <taxon>Euteleostomi</taxon>
        <taxon>Actinopterygii</taxon>
        <taxon>Neopterygii</taxon>
        <taxon>Teleostei</taxon>
        <taxon>Ostariophysi</taxon>
        <taxon>Cypriniformes</taxon>
        <taxon>Cyprinidae</taxon>
        <taxon>Labeoninae</taxon>
        <taxon>Labeonini</taxon>
        <taxon>Cirrhinus</taxon>
    </lineage>
</organism>
<comment type="caution">
    <text evidence="2">The sequence shown here is derived from an EMBL/GenBank/DDBJ whole genome shotgun (WGS) entry which is preliminary data.</text>
</comment>
<keyword evidence="3" id="KW-1185">Reference proteome</keyword>
<feature type="compositionally biased region" description="Basic and acidic residues" evidence="1">
    <location>
        <begin position="36"/>
        <end position="61"/>
    </location>
</feature>
<protein>
    <submittedName>
        <fullName evidence="2">Uncharacterized protein</fullName>
    </submittedName>
</protein>
<sequence>EENAEATAPCEDKVDISSLNEEDDNQADEEEDDTKEEAKDPVADSVKEEPCEEPDSKDLSG</sequence>
<reference evidence="2 3" key="1">
    <citation type="submission" date="2024-05" db="EMBL/GenBank/DDBJ databases">
        <title>Genome sequencing and assembly of Indian major carp, Cirrhinus mrigala (Hamilton, 1822).</title>
        <authorList>
            <person name="Mohindra V."/>
            <person name="Chowdhury L.M."/>
            <person name="Lal K."/>
            <person name="Jena J.K."/>
        </authorList>
    </citation>
    <scope>NUCLEOTIDE SEQUENCE [LARGE SCALE GENOMIC DNA]</scope>
    <source>
        <strain evidence="2">CM1030</strain>
        <tissue evidence="2">Blood</tissue>
    </source>
</reference>
<dbReference type="EMBL" id="JAMKFB020000013">
    <property type="protein sequence ID" value="KAL0178668.1"/>
    <property type="molecule type" value="Genomic_DNA"/>
</dbReference>
<dbReference type="AlphaFoldDB" id="A0ABD0PZ07"/>
<feature type="non-terminal residue" evidence="2">
    <location>
        <position position="61"/>
    </location>
</feature>
<feature type="compositionally biased region" description="Acidic residues" evidence="1">
    <location>
        <begin position="20"/>
        <end position="35"/>
    </location>
</feature>
<gene>
    <name evidence="2" type="ORF">M9458_027562</name>
</gene>
<evidence type="ECO:0000313" key="3">
    <source>
        <dbReference type="Proteomes" id="UP001529510"/>
    </source>
</evidence>